<keyword evidence="3" id="KW-1185">Reference proteome</keyword>
<protein>
    <submittedName>
        <fullName evidence="2">Uncharacterized protein</fullName>
    </submittedName>
</protein>
<evidence type="ECO:0000313" key="3">
    <source>
        <dbReference type="Proteomes" id="UP000690515"/>
    </source>
</evidence>
<sequence>MKTMKYLAQLFLCLSVVCSGFVYSADYIGSPVTTIHKVLSYSQYGNGDVAFTIASKFENCNGFWFNKSEPGFNAMLSMLIAAYQAKNNLVVYAEPDKIWTGSSASFCHVYALEYK</sequence>
<keyword evidence="1" id="KW-0732">Signal</keyword>
<organism evidence="2 3">
    <name type="scientific">Zooshikella harenae</name>
    <dbReference type="NCBI Taxonomy" id="2827238"/>
    <lineage>
        <taxon>Bacteria</taxon>
        <taxon>Pseudomonadati</taxon>
        <taxon>Pseudomonadota</taxon>
        <taxon>Gammaproteobacteria</taxon>
        <taxon>Oceanospirillales</taxon>
        <taxon>Zooshikellaceae</taxon>
        <taxon>Zooshikella</taxon>
    </lineage>
</organism>
<accession>A0ABS5ZLN8</accession>
<proteinExistence type="predicted"/>
<gene>
    <name evidence="2" type="ORF">KCG35_25250</name>
</gene>
<evidence type="ECO:0000256" key="1">
    <source>
        <dbReference type="SAM" id="SignalP"/>
    </source>
</evidence>
<feature type="signal peptide" evidence="1">
    <location>
        <begin position="1"/>
        <end position="24"/>
    </location>
</feature>
<feature type="chain" id="PRO_5045560177" evidence="1">
    <location>
        <begin position="25"/>
        <end position="115"/>
    </location>
</feature>
<reference evidence="2 3" key="1">
    <citation type="submission" date="2021-04" db="EMBL/GenBank/DDBJ databases">
        <authorList>
            <person name="Pira H."/>
            <person name="Risdian C."/>
            <person name="Wink J."/>
        </authorList>
    </citation>
    <scope>NUCLEOTIDE SEQUENCE [LARGE SCALE GENOMIC DNA]</scope>
    <source>
        <strain evidence="2 3">WH53</strain>
    </source>
</reference>
<comment type="caution">
    <text evidence="2">The sequence shown here is derived from an EMBL/GenBank/DDBJ whole genome shotgun (WGS) entry which is preliminary data.</text>
</comment>
<dbReference type="Proteomes" id="UP000690515">
    <property type="component" value="Unassembled WGS sequence"/>
</dbReference>
<evidence type="ECO:0000313" key="2">
    <source>
        <dbReference type="EMBL" id="MBU2714360.1"/>
    </source>
</evidence>
<dbReference type="EMBL" id="JAGSOY010000238">
    <property type="protein sequence ID" value="MBU2714360.1"/>
    <property type="molecule type" value="Genomic_DNA"/>
</dbReference>
<dbReference type="RefSeq" id="WP_215822615.1">
    <property type="nucleotide sequence ID" value="NZ_JAGSOY010000238.1"/>
</dbReference>
<name>A0ABS5ZLN8_9GAMM</name>